<evidence type="ECO:0000313" key="3">
    <source>
        <dbReference type="EMBL" id="KAF8401636.1"/>
    </source>
</evidence>
<accession>A0A834Z9G1</accession>
<evidence type="ECO:0000256" key="2">
    <source>
        <dbReference type="SAM" id="Phobius"/>
    </source>
</evidence>
<sequence length="614" mass="70365">MPEKGGNLVPNPYVSRPHGWFPRRFPIFTITAFLGVLIIWSIDGCTIRNGIKSWRSRQDYLALKLNSPVNTTQNHVNLTHYISRSPINLTHNLELLANHVNLTHNRSHSPANIGSSKPIFISTQVVNFIHPQSLTTNFSWISVELETNLTSNLLSRWLAPGGEPCRDSRTVEIAIPGLDDRNLTELSAGEIHEFIIHTLDESGNPRCLGGDYFETDISGDSWKSRPPVKDLGNGSYSFSLQVHPDFAGEYNLTVVLLFRHFEGLKFSPERFAYHRELRRISIKFSRTSAELPELRICQKSDFSRDIWSGRWTRHGNNEDCQISNDGRYRCQVPDFPCKNPWCSGSLGLLESNGWVYSTHCSFRMFSADSAWDCLQNRWIFFWGDSNHVDTIRNLLNFILDLPDIKAVPRRFDMKFTNPKNPSQSVRITSIFNGHWNETRNYQGLNSLQNDEYRNLLKRYFSEKTVPDTVIINSGLHDGVYWKNIRAFSKGAEYAAKFWEEVVDSVKQRGMPAPEILYRTTIATGGYARNLAFNPQKMEAFNGVFLEKLRRVGLVSAVIDNFDMTYPWHFDNRCSDGVHYGRAPAKAKWRDGEIGHQYYVDLMLGHVLLNALCAK</sequence>
<protein>
    <submittedName>
        <fullName evidence="3">Uncharacterized protein</fullName>
    </submittedName>
</protein>
<dbReference type="PANTHER" id="PTHR35124">
    <property type="entry name" value="CYTOCHROME P450 FAMILY PROTEIN"/>
    <property type="match status" value="1"/>
</dbReference>
<dbReference type="Proteomes" id="UP000655225">
    <property type="component" value="Unassembled WGS sequence"/>
</dbReference>
<dbReference type="PANTHER" id="PTHR35124:SF1">
    <property type="entry name" value="CYTOCHROME P450 FAMILY PROTEIN"/>
    <property type="match status" value="1"/>
</dbReference>
<dbReference type="PROSITE" id="PS50194">
    <property type="entry name" value="FILAMIN_REPEAT"/>
    <property type="match status" value="1"/>
</dbReference>
<dbReference type="SUPFAM" id="SSF81296">
    <property type="entry name" value="E set domains"/>
    <property type="match status" value="1"/>
</dbReference>
<keyword evidence="4" id="KW-1185">Reference proteome</keyword>
<dbReference type="OrthoDB" id="2015909at2759"/>
<feature type="repeat" description="Filamin" evidence="1">
    <location>
        <begin position="163"/>
        <end position="270"/>
    </location>
</feature>
<comment type="caution">
    <text evidence="3">The sequence shown here is derived from an EMBL/GenBank/DDBJ whole genome shotgun (WGS) entry which is preliminary data.</text>
</comment>
<dbReference type="Gene3D" id="2.60.40.10">
    <property type="entry name" value="Immunoglobulins"/>
    <property type="match status" value="1"/>
</dbReference>
<dbReference type="EMBL" id="JABCRI010000008">
    <property type="protein sequence ID" value="KAF8401636.1"/>
    <property type="molecule type" value="Genomic_DNA"/>
</dbReference>
<reference evidence="3 4" key="1">
    <citation type="submission" date="2020-04" db="EMBL/GenBank/DDBJ databases">
        <title>Plant Genome Project.</title>
        <authorList>
            <person name="Zhang R.-G."/>
        </authorList>
    </citation>
    <scope>NUCLEOTIDE SEQUENCE [LARGE SCALE GENOMIC DNA]</scope>
    <source>
        <strain evidence="3">YNK0</strain>
        <tissue evidence="3">Leaf</tissue>
    </source>
</reference>
<gene>
    <name evidence="3" type="ORF">HHK36_012582</name>
</gene>
<dbReference type="AlphaFoldDB" id="A0A834Z9G1"/>
<dbReference type="InterPro" id="IPR017868">
    <property type="entry name" value="Filamin/ABP280_repeat-like"/>
</dbReference>
<keyword evidence="2" id="KW-0812">Transmembrane</keyword>
<feature type="transmembrane region" description="Helical" evidence="2">
    <location>
        <begin position="25"/>
        <end position="42"/>
    </location>
</feature>
<keyword evidence="2" id="KW-0472">Membrane</keyword>
<name>A0A834Z9G1_TETSI</name>
<evidence type="ECO:0000313" key="4">
    <source>
        <dbReference type="Proteomes" id="UP000655225"/>
    </source>
</evidence>
<keyword evidence="2" id="KW-1133">Transmembrane helix</keyword>
<dbReference type="InterPro" id="IPR013783">
    <property type="entry name" value="Ig-like_fold"/>
</dbReference>
<proteinExistence type="predicted"/>
<organism evidence="3 4">
    <name type="scientific">Tetracentron sinense</name>
    <name type="common">Spur-leaf</name>
    <dbReference type="NCBI Taxonomy" id="13715"/>
    <lineage>
        <taxon>Eukaryota</taxon>
        <taxon>Viridiplantae</taxon>
        <taxon>Streptophyta</taxon>
        <taxon>Embryophyta</taxon>
        <taxon>Tracheophyta</taxon>
        <taxon>Spermatophyta</taxon>
        <taxon>Magnoliopsida</taxon>
        <taxon>Trochodendrales</taxon>
        <taxon>Trochodendraceae</taxon>
        <taxon>Tetracentron</taxon>
    </lineage>
</organism>
<dbReference type="InterPro" id="IPR014756">
    <property type="entry name" value="Ig_E-set"/>
</dbReference>
<evidence type="ECO:0000256" key="1">
    <source>
        <dbReference type="PROSITE-ProRule" id="PRU00087"/>
    </source>
</evidence>
<dbReference type="OMA" id="CEAPWCA"/>